<keyword evidence="1" id="KW-0812">Transmembrane</keyword>
<evidence type="ECO:0000313" key="4">
    <source>
        <dbReference type="EMBL" id="PKG22514.1"/>
    </source>
</evidence>
<gene>
    <name evidence="4" type="ORF">CWS01_16460</name>
</gene>
<evidence type="ECO:0000256" key="1">
    <source>
        <dbReference type="SAM" id="Phobius"/>
    </source>
</evidence>
<comment type="caution">
    <text evidence="4">The sequence shown here is derived from an EMBL/GenBank/DDBJ whole genome shotgun (WGS) entry which is preliminary data.</text>
</comment>
<dbReference type="Pfam" id="PF13786">
    <property type="entry name" value="DUF4179"/>
    <property type="match status" value="1"/>
</dbReference>
<dbReference type="Pfam" id="PF18705">
    <property type="entry name" value="DUF5643"/>
    <property type="match status" value="1"/>
</dbReference>
<feature type="domain" description="DUF5643" evidence="3">
    <location>
        <begin position="220"/>
        <end position="326"/>
    </location>
</feature>
<dbReference type="Proteomes" id="UP000233375">
    <property type="component" value="Unassembled WGS sequence"/>
</dbReference>
<proteinExistence type="predicted"/>
<evidence type="ECO:0000259" key="2">
    <source>
        <dbReference type="Pfam" id="PF13786"/>
    </source>
</evidence>
<reference evidence="4 5" key="1">
    <citation type="journal article" date="2003" name="Int. J. Syst. Evol. Microbiol.">
        <title>Bacillus nealsonii sp. nov., isolated from a spacecraft-assembly facility, whose spores are gamma-radiation resistant.</title>
        <authorList>
            <person name="Venkateswaran K."/>
            <person name="Kempf M."/>
            <person name="Chen F."/>
            <person name="Satomi M."/>
            <person name="Nicholson W."/>
            <person name="Kern R."/>
        </authorList>
    </citation>
    <scope>NUCLEOTIDE SEQUENCE [LARGE SCALE GENOMIC DNA]</scope>
    <source>
        <strain evidence="4 5">FO-92</strain>
    </source>
</reference>
<evidence type="ECO:0008006" key="6">
    <source>
        <dbReference type="Google" id="ProtNLM"/>
    </source>
</evidence>
<protein>
    <recommendedName>
        <fullName evidence="6">DUF4179 domain-containing protein</fullName>
    </recommendedName>
</protein>
<sequence length="430" mass="49218">MSNKEEEILLEEKKKLDELTIPFDKLDREISLGLERGKQEKTRSKHKRIMTFTAAAILFITIFLGAVRISPAFANYAANIPGMEKIIELVQEDKGQLAAVENKYYEKINIIEKKNGITLKVDGAIRDEEGLIVFYTVDAKGADLKDISLKFPDKKELASRSSYEGFPVEEGEKKFSSTLEYFFDEPFTEKDFYVEASFIKDNQKVEISIPFSLTKNIQKNKVLPVNKKIMVEGQEINIVDITISPLRVAVHVKQNPKNTKKILEYTDLRLIDKNGEAWTMIPNGITASGMDSDEQLIYLQSNYFQEPEELYLVLNKLQAIDKEDEMLKISWKQKKILKQPKGNLLTLKYMRNKEIELQLHVEKPFHYGLFSSGTASDGKELDISSMWTEGSGDLMGIEFNEPINTYKDPLSITISSFPSWIEGDIKLRVK</sequence>
<dbReference type="RefSeq" id="WP_101178268.1">
    <property type="nucleotide sequence ID" value="NZ_PISE01000040.1"/>
</dbReference>
<dbReference type="AlphaFoldDB" id="A0A2N0YZ36"/>
<dbReference type="OrthoDB" id="2725974at2"/>
<dbReference type="InterPro" id="IPR040680">
    <property type="entry name" value="DUF5643"/>
</dbReference>
<keyword evidence="1" id="KW-1133">Transmembrane helix</keyword>
<feature type="transmembrane region" description="Helical" evidence="1">
    <location>
        <begin position="49"/>
        <end position="67"/>
    </location>
</feature>
<feature type="domain" description="DUF4179" evidence="2">
    <location>
        <begin position="45"/>
        <end position="138"/>
    </location>
</feature>
<dbReference type="EMBL" id="PISE01000040">
    <property type="protein sequence ID" value="PKG22514.1"/>
    <property type="molecule type" value="Genomic_DNA"/>
</dbReference>
<organism evidence="4 5">
    <name type="scientific">Niallia nealsonii</name>
    <dbReference type="NCBI Taxonomy" id="115979"/>
    <lineage>
        <taxon>Bacteria</taxon>
        <taxon>Bacillati</taxon>
        <taxon>Bacillota</taxon>
        <taxon>Bacilli</taxon>
        <taxon>Bacillales</taxon>
        <taxon>Bacillaceae</taxon>
        <taxon>Niallia</taxon>
    </lineage>
</organism>
<keyword evidence="5" id="KW-1185">Reference proteome</keyword>
<accession>A0A2N0YZ36</accession>
<name>A0A2N0YZ36_9BACI</name>
<dbReference type="InterPro" id="IPR025436">
    <property type="entry name" value="DUF4179"/>
</dbReference>
<dbReference type="Gene3D" id="2.60.40.1630">
    <property type="entry name" value="bacillus anthracis domain"/>
    <property type="match status" value="1"/>
</dbReference>
<evidence type="ECO:0000313" key="5">
    <source>
        <dbReference type="Proteomes" id="UP000233375"/>
    </source>
</evidence>
<keyword evidence="1" id="KW-0472">Membrane</keyword>
<evidence type="ECO:0000259" key="3">
    <source>
        <dbReference type="Pfam" id="PF18705"/>
    </source>
</evidence>